<dbReference type="AlphaFoldDB" id="A0A7S4FL21"/>
<reference evidence="2" key="1">
    <citation type="submission" date="2021-01" db="EMBL/GenBank/DDBJ databases">
        <authorList>
            <person name="Corre E."/>
            <person name="Pelletier E."/>
            <person name="Niang G."/>
            <person name="Scheremetjew M."/>
            <person name="Finn R."/>
            <person name="Kale V."/>
            <person name="Holt S."/>
            <person name="Cochrane G."/>
            <person name="Meng A."/>
            <person name="Brown T."/>
            <person name="Cohen L."/>
        </authorList>
    </citation>
    <scope>NUCLEOTIDE SEQUENCE</scope>
    <source>
        <strain evidence="2">CCMP1594</strain>
    </source>
</reference>
<accession>A0A7S4FL21</accession>
<dbReference type="EMBL" id="HBJA01035701">
    <property type="protein sequence ID" value="CAE0800934.1"/>
    <property type="molecule type" value="Transcribed_RNA"/>
</dbReference>
<evidence type="ECO:0000313" key="2">
    <source>
        <dbReference type="EMBL" id="CAE0800934.1"/>
    </source>
</evidence>
<feature type="region of interest" description="Disordered" evidence="1">
    <location>
        <begin position="1"/>
        <end position="54"/>
    </location>
</feature>
<proteinExistence type="predicted"/>
<protein>
    <submittedName>
        <fullName evidence="2">Uncharacterized protein</fullName>
    </submittedName>
</protein>
<gene>
    <name evidence="2" type="ORF">EGYM00163_LOCUS12055</name>
</gene>
<feature type="compositionally biased region" description="Polar residues" evidence="1">
    <location>
        <begin position="24"/>
        <end position="47"/>
    </location>
</feature>
<name>A0A7S4FL21_9EUGL</name>
<evidence type="ECO:0000256" key="1">
    <source>
        <dbReference type="SAM" id="MobiDB-lite"/>
    </source>
</evidence>
<sequence length="99" mass="10441">MQALPPGAGPSGGPAQGKDRTPEVHSQGNDTCSGVPSRQSAYRTPTVGSPRGCGETVARSRVLLKGGSRFFAETSVRMKQVGNPTLQRWTEQGMYPPPS</sequence>
<organism evidence="2">
    <name type="scientific">Eutreptiella gymnastica</name>
    <dbReference type="NCBI Taxonomy" id="73025"/>
    <lineage>
        <taxon>Eukaryota</taxon>
        <taxon>Discoba</taxon>
        <taxon>Euglenozoa</taxon>
        <taxon>Euglenida</taxon>
        <taxon>Spirocuta</taxon>
        <taxon>Euglenophyceae</taxon>
        <taxon>Eutreptiales</taxon>
        <taxon>Eutreptiaceae</taxon>
        <taxon>Eutreptiella</taxon>
    </lineage>
</organism>